<proteinExistence type="predicted"/>
<comment type="caution">
    <text evidence="1">The sequence shown here is derived from an EMBL/GenBank/DDBJ whole genome shotgun (WGS) entry which is preliminary data.</text>
</comment>
<organism evidence="1">
    <name type="scientific">marine sediment metagenome</name>
    <dbReference type="NCBI Taxonomy" id="412755"/>
    <lineage>
        <taxon>unclassified sequences</taxon>
        <taxon>metagenomes</taxon>
        <taxon>ecological metagenomes</taxon>
    </lineage>
</organism>
<accession>A0A0F9NJT8</accession>
<dbReference type="AlphaFoldDB" id="A0A0F9NJT8"/>
<sequence>MPTVYLDQEAMPPTNLVLSQAWYASRGDGYELIGVVPSRPSVLHVITLGAMKDADSPAYYVHGIFPVGVGQGQMTVLIAPWEGGQAMKGQATKGVNHASGNRVHVDYGSVIQTTHGRPVSTGELRVKGYFRQSEARFSKLLSEYQRELSRLSGRQDVAD</sequence>
<evidence type="ECO:0000313" key="1">
    <source>
        <dbReference type="EMBL" id="KKM89095.1"/>
    </source>
</evidence>
<name>A0A0F9NJT8_9ZZZZ</name>
<reference evidence="1" key="1">
    <citation type="journal article" date="2015" name="Nature">
        <title>Complex archaea that bridge the gap between prokaryotes and eukaryotes.</title>
        <authorList>
            <person name="Spang A."/>
            <person name="Saw J.H."/>
            <person name="Jorgensen S.L."/>
            <person name="Zaremba-Niedzwiedzka K."/>
            <person name="Martijn J."/>
            <person name="Lind A.E."/>
            <person name="van Eijk R."/>
            <person name="Schleper C."/>
            <person name="Guy L."/>
            <person name="Ettema T.J."/>
        </authorList>
    </citation>
    <scope>NUCLEOTIDE SEQUENCE</scope>
</reference>
<dbReference type="EMBL" id="LAZR01006870">
    <property type="protein sequence ID" value="KKM89095.1"/>
    <property type="molecule type" value="Genomic_DNA"/>
</dbReference>
<protein>
    <submittedName>
        <fullName evidence="1">Uncharacterized protein</fullName>
    </submittedName>
</protein>
<gene>
    <name evidence="1" type="ORF">LCGC14_1252060</name>
</gene>